<proteinExistence type="predicted"/>
<evidence type="ECO:0000259" key="1">
    <source>
        <dbReference type="Pfam" id="PF07085"/>
    </source>
</evidence>
<dbReference type="InterPro" id="IPR010766">
    <property type="entry name" value="DRTGG"/>
</dbReference>
<evidence type="ECO:0000313" key="3">
    <source>
        <dbReference type="Proteomes" id="UP001082703"/>
    </source>
</evidence>
<comment type="caution">
    <text evidence="2">The sequence shown here is derived from an EMBL/GenBank/DDBJ whole genome shotgun (WGS) entry which is preliminary data.</text>
</comment>
<sequence>MMTVKELAERLELKILAGEASLDRPVSGGYTGDLLSWVMARLPADAAWLTVMGNINAIAVASLKDAACIVLTDSAPLDDAALEKAQELSFPVLLSEQDSFTLGARMDGLLR</sequence>
<accession>A0ABT4BSU4</accession>
<organism evidence="2 3">
    <name type="scientific">Caproiciproducens galactitolivorans</name>
    <dbReference type="NCBI Taxonomy" id="642589"/>
    <lineage>
        <taxon>Bacteria</taxon>
        <taxon>Bacillati</taxon>
        <taxon>Bacillota</taxon>
        <taxon>Clostridia</taxon>
        <taxon>Eubacteriales</taxon>
        <taxon>Acutalibacteraceae</taxon>
        <taxon>Caproiciproducens</taxon>
    </lineage>
</organism>
<dbReference type="SUPFAM" id="SSF75138">
    <property type="entry name" value="HprK N-terminal domain-like"/>
    <property type="match status" value="1"/>
</dbReference>
<evidence type="ECO:0000313" key="2">
    <source>
        <dbReference type="EMBL" id="MCY1713924.1"/>
    </source>
</evidence>
<protein>
    <submittedName>
        <fullName evidence="2">DRTGG domain-containing protein</fullName>
    </submittedName>
</protein>
<name>A0ABT4BSU4_9FIRM</name>
<dbReference type="EMBL" id="JAPOHA010000005">
    <property type="protein sequence ID" value="MCY1713924.1"/>
    <property type="molecule type" value="Genomic_DNA"/>
</dbReference>
<dbReference type="RefSeq" id="WP_268057966.1">
    <property type="nucleotide sequence ID" value="NZ_JAPOHA010000005.1"/>
</dbReference>
<dbReference type="InterPro" id="IPR028979">
    <property type="entry name" value="Ser_kin/Pase_Hpr-like_N_sf"/>
</dbReference>
<dbReference type="Proteomes" id="UP001082703">
    <property type="component" value="Unassembled WGS sequence"/>
</dbReference>
<gene>
    <name evidence="2" type="ORF">OUY18_06610</name>
</gene>
<dbReference type="Pfam" id="PF07085">
    <property type="entry name" value="DRTGG"/>
    <property type="match status" value="1"/>
</dbReference>
<keyword evidence="3" id="KW-1185">Reference proteome</keyword>
<dbReference type="Gene3D" id="3.40.1390.20">
    <property type="entry name" value="HprK N-terminal domain-like"/>
    <property type="match status" value="1"/>
</dbReference>
<reference evidence="2 3" key="1">
    <citation type="submission" date="2022-11" db="EMBL/GenBank/DDBJ databases">
        <authorList>
            <person name="Caiyu Z."/>
        </authorList>
    </citation>
    <scope>NUCLEOTIDE SEQUENCE [LARGE SCALE GENOMIC DNA]</scope>
    <source>
        <strain evidence="2 3">YR-4</strain>
    </source>
</reference>
<feature type="domain" description="DRTGG" evidence="1">
    <location>
        <begin position="7"/>
        <end position="106"/>
    </location>
</feature>